<proteinExistence type="predicted"/>
<dbReference type="NCBIfam" id="TIGR03435">
    <property type="entry name" value="Soli_TIGR03435"/>
    <property type="match status" value="1"/>
</dbReference>
<name>Q02CM9_SOLUE</name>
<protein>
    <submittedName>
        <fullName evidence="2">Uncharacterized protein</fullName>
    </submittedName>
</protein>
<dbReference type="KEGG" id="sus:Acid_0173"/>
<organism evidence="2">
    <name type="scientific">Solibacter usitatus (strain Ellin6076)</name>
    <dbReference type="NCBI Taxonomy" id="234267"/>
    <lineage>
        <taxon>Bacteria</taxon>
        <taxon>Pseudomonadati</taxon>
        <taxon>Acidobacteriota</taxon>
        <taxon>Terriglobia</taxon>
        <taxon>Bryobacterales</taxon>
        <taxon>Solibacteraceae</taxon>
        <taxon>Candidatus Solibacter</taxon>
    </lineage>
</organism>
<keyword evidence="1" id="KW-0732">Signal</keyword>
<dbReference type="HOGENOM" id="CLU_079080_0_0_0"/>
<dbReference type="EMBL" id="CP000473">
    <property type="protein sequence ID" value="ABJ81187.1"/>
    <property type="molecule type" value="Genomic_DNA"/>
</dbReference>
<evidence type="ECO:0000256" key="1">
    <source>
        <dbReference type="SAM" id="SignalP"/>
    </source>
</evidence>
<gene>
    <name evidence="2" type="ordered locus">Acid_0173</name>
</gene>
<feature type="chain" id="PRO_5004163622" evidence="1">
    <location>
        <begin position="27"/>
        <end position="314"/>
    </location>
</feature>
<accession>Q02CM9</accession>
<dbReference type="eggNOG" id="COG4219">
    <property type="taxonomic scope" value="Bacteria"/>
</dbReference>
<dbReference type="Pfam" id="PF12543">
    <property type="entry name" value="DUF3738"/>
    <property type="match status" value="1"/>
</dbReference>
<dbReference type="AlphaFoldDB" id="Q02CM9"/>
<reference evidence="2" key="1">
    <citation type="submission" date="2006-10" db="EMBL/GenBank/DDBJ databases">
        <title>Complete sequence of Solibacter usitatus Ellin6076.</title>
        <authorList>
            <consortium name="US DOE Joint Genome Institute"/>
            <person name="Copeland A."/>
            <person name="Lucas S."/>
            <person name="Lapidus A."/>
            <person name="Barry K."/>
            <person name="Detter J.C."/>
            <person name="Glavina del Rio T."/>
            <person name="Hammon N."/>
            <person name="Israni S."/>
            <person name="Dalin E."/>
            <person name="Tice H."/>
            <person name="Pitluck S."/>
            <person name="Thompson L.S."/>
            <person name="Brettin T."/>
            <person name="Bruce D."/>
            <person name="Han C."/>
            <person name="Tapia R."/>
            <person name="Gilna P."/>
            <person name="Schmutz J."/>
            <person name="Larimer F."/>
            <person name="Land M."/>
            <person name="Hauser L."/>
            <person name="Kyrpides N."/>
            <person name="Mikhailova N."/>
            <person name="Janssen P.H."/>
            <person name="Kuske C.R."/>
            <person name="Richardson P."/>
        </authorList>
    </citation>
    <scope>NUCLEOTIDE SEQUENCE</scope>
    <source>
        <strain evidence="2">Ellin6076</strain>
    </source>
</reference>
<sequence length="314" mass="33207" precursor="true">MTDNILMSKSLSLLTGLILAVATLHGQTPAAAPTFEVASIRPSAPITPEMVQAGKIHAGMKIDGARVDIGNFTVMQLITKAYDVKNYQVQGLPWMVPTAQRFDVIANLPPGATKEQVPQMLQALLADRFKLVIHEEAKDQKVYALVVGKGGIKMKETVPPPADGAGPNPGVTGSSSMTINTNKGGGSEVSTGTGLRQKMIPSADGKSMHFEISKASMALFAEGMTPLVDRPILDMTELKGEYDMAFDISMQDLMAVARAAGANVPAPDPSATDASDPQGSIFTAIQSLGLKLEPRKAPLKMIVVEKAEKAPTEN</sequence>
<dbReference type="InterPro" id="IPR017801">
    <property type="entry name" value="DUF3738"/>
</dbReference>
<feature type="signal peptide" evidence="1">
    <location>
        <begin position="1"/>
        <end position="26"/>
    </location>
</feature>
<evidence type="ECO:0000313" key="2">
    <source>
        <dbReference type="EMBL" id="ABJ81187.1"/>
    </source>
</evidence>
<dbReference type="InParanoid" id="Q02CM9"/>